<reference evidence="1 2" key="1">
    <citation type="submission" date="2013-11" db="EMBL/GenBank/DDBJ databases">
        <title>Genome sequencing of Stegodyphus mimosarum.</title>
        <authorList>
            <person name="Bechsgaard J."/>
        </authorList>
    </citation>
    <scope>NUCLEOTIDE SEQUENCE [LARGE SCALE GENOMIC DNA]</scope>
</reference>
<dbReference type="AlphaFoldDB" id="A0A087TXM1"/>
<sequence length="96" mass="10937">MVLMFLHDGGELLFCEILRKRSRNELESVSVAITIQPNIAPMHLDILSTFQYDSSCSASFSWKTSKTVEFLSGKHSFSSTLAVLRLNSRHKGYIRR</sequence>
<dbReference type="Proteomes" id="UP000054359">
    <property type="component" value="Unassembled WGS sequence"/>
</dbReference>
<organism evidence="1 2">
    <name type="scientific">Stegodyphus mimosarum</name>
    <name type="common">African social velvet spider</name>
    <dbReference type="NCBI Taxonomy" id="407821"/>
    <lineage>
        <taxon>Eukaryota</taxon>
        <taxon>Metazoa</taxon>
        <taxon>Ecdysozoa</taxon>
        <taxon>Arthropoda</taxon>
        <taxon>Chelicerata</taxon>
        <taxon>Arachnida</taxon>
        <taxon>Araneae</taxon>
        <taxon>Araneomorphae</taxon>
        <taxon>Entelegynae</taxon>
        <taxon>Eresoidea</taxon>
        <taxon>Eresidae</taxon>
        <taxon>Stegodyphus</taxon>
    </lineage>
</organism>
<evidence type="ECO:0000313" key="2">
    <source>
        <dbReference type="Proteomes" id="UP000054359"/>
    </source>
</evidence>
<proteinExistence type="predicted"/>
<gene>
    <name evidence="1" type="ORF">X975_10506</name>
</gene>
<keyword evidence="2" id="KW-1185">Reference proteome</keyword>
<evidence type="ECO:0000313" key="1">
    <source>
        <dbReference type="EMBL" id="KFM69860.1"/>
    </source>
</evidence>
<dbReference type="EMBL" id="KK117218">
    <property type="protein sequence ID" value="KFM69860.1"/>
    <property type="molecule type" value="Genomic_DNA"/>
</dbReference>
<accession>A0A087TXM1</accession>
<name>A0A087TXM1_STEMI</name>
<protein>
    <submittedName>
        <fullName evidence="1">Uncharacterized protein</fullName>
    </submittedName>
</protein>
<feature type="non-terminal residue" evidence="1">
    <location>
        <position position="96"/>
    </location>
</feature>